<sequence length="334" mass="39795">MKFSIIMPVYNAENYVDKGIMSIVNQTYNNWELIIIDDGSNDNTYNVCKKMIFDPRIRLFRINNSGPSYARNYGLDKSDGDYILFLDSDDYFEINALNILKGEIEKNNSELIFFANYTDKYKNNNYIIEKNNSIKEVVYKNNNDLKNDFINLFQYSYIYPVWNKVYSRKIIDKYNVRFLESIKFAEDLVFNMKIYPHIEKAQIIKEALYHYVSRENESITTSFNINRFEQLNTMYNYCITVIKKWCPKAINLFSNNYILEVSVCMNSLFNKDSILKNKERRTFIKHMVNDKRVRAVIKETTLIGKRNILIGKLIMFHQIDLLYMIAKLSRTSFR</sequence>
<dbReference type="Gene3D" id="3.90.550.10">
    <property type="entry name" value="Spore Coat Polysaccharide Biosynthesis Protein SpsA, Chain A"/>
    <property type="match status" value="1"/>
</dbReference>
<accession>A0A1I0D9G2</accession>
<dbReference type="CDD" id="cd00761">
    <property type="entry name" value="Glyco_tranf_GTA_type"/>
    <property type="match status" value="1"/>
</dbReference>
<keyword evidence="3" id="KW-1185">Reference proteome</keyword>
<dbReference type="EMBL" id="FOIN01000005">
    <property type="protein sequence ID" value="SET28572.1"/>
    <property type="molecule type" value="Genomic_DNA"/>
</dbReference>
<dbReference type="GO" id="GO:0016758">
    <property type="term" value="F:hexosyltransferase activity"/>
    <property type="evidence" value="ECO:0007669"/>
    <property type="project" value="UniProtKB-ARBA"/>
</dbReference>
<protein>
    <submittedName>
        <fullName evidence="2">Glycosyl transferase family 2</fullName>
    </submittedName>
</protein>
<dbReference type="AlphaFoldDB" id="A0A1I0D9G2"/>
<dbReference type="SUPFAM" id="SSF53448">
    <property type="entry name" value="Nucleotide-diphospho-sugar transferases"/>
    <property type="match status" value="1"/>
</dbReference>
<keyword evidence="2" id="KW-0808">Transferase</keyword>
<dbReference type="PANTHER" id="PTHR22916:SF3">
    <property type="entry name" value="UDP-GLCNAC:BETAGAL BETA-1,3-N-ACETYLGLUCOSAMINYLTRANSFERASE-LIKE PROTEIN 1"/>
    <property type="match status" value="1"/>
</dbReference>
<gene>
    <name evidence="2" type="ORF">SAMN04489758_10570</name>
</gene>
<feature type="domain" description="Glycosyltransferase 2-like" evidence="1">
    <location>
        <begin position="4"/>
        <end position="173"/>
    </location>
</feature>
<reference evidence="3" key="1">
    <citation type="submission" date="2016-10" db="EMBL/GenBank/DDBJ databases">
        <authorList>
            <person name="Varghese N."/>
            <person name="Submissions S."/>
        </authorList>
    </citation>
    <scope>NUCLEOTIDE SEQUENCE [LARGE SCALE GENOMIC DNA]</scope>
    <source>
        <strain evidence="3">DSM 1551</strain>
    </source>
</reference>
<dbReference type="PANTHER" id="PTHR22916">
    <property type="entry name" value="GLYCOSYLTRANSFERASE"/>
    <property type="match status" value="1"/>
</dbReference>
<name>A0A1I0D9G2_9FIRM</name>
<dbReference type="OrthoDB" id="9807674at2"/>
<organism evidence="2 3">
    <name type="scientific">Thomasclavelia cocleata</name>
    <dbReference type="NCBI Taxonomy" id="69824"/>
    <lineage>
        <taxon>Bacteria</taxon>
        <taxon>Bacillati</taxon>
        <taxon>Bacillota</taxon>
        <taxon>Erysipelotrichia</taxon>
        <taxon>Erysipelotrichales</taxon>
        <taxon>Coprobacillaceae</taxon>
        <taxon>Thomasclavelia</taxon>
    </lineage>
</organism>
<dbReference type="Pfam" id="PF00535">
    <property type="entry name" value="Glycos_transf_2"/>
    <property type="match status" value="1"/>
</dbReference>
<dbReference type="Proteomes" id="UP000198558">
    <property type="component" value="Unassembled WGS sequence"/>
</dbReference>
<dbReference type="GeneID" id="78287793"/>
<evidence type="ECO:0000259" key="1">
    <source>
        <dbReference type="Pfam" id="PF00535"/>
    </source>
</evidence>
<dbReference type="InterPro" id="IPR029044">
    <property type="entry name" value="Nucleotide-diphossugar_trans"/>
</dbReference>
<evidence type="ECO:0000313" key="3">
    <source>
        <dbReference type="Proteomes" id="UP000198558"/>
    </source>
</evidence>
<evidence type="ECO:0000313" key="2">
    <source>
        <dbReference type="EMBL" id="SET28572.1"/>
    </source>
</evidence>
<dbReference type="RefSeq" id="WP_092352668.1">
    <property type="nucleotide sequence ID" value="NZ_FOIN01000005.1"/>
</dbReference>
<proteinExistence type="predicted"/>
<dbReference type="InterPro" id="IPR001173">
    <property type="entry name" value="Glyco_trans_2-like"/>
</dbReference>